<dbReference type="CDD" id="cd01673">
    <property type="entry name" value="dNK"/>
    <property type="match status" value="1"/>
</dbReference>
<dbReference type="EMBL" id="BSYO01000040">
    <property type="protein sequence ID" value="GMH31337.1"/>
    <property type="molecule type" value="Genomic_DNA"/>
</dbReference>
<dbReference type="Gene3D" id="3.40.50.300">
    <property type="entry name" value="P-loop containing nucleotide triphosphate hydrolases"/>
    <property type="match status" value="1"/>
</dbReference>
<organism evidence="3 4">
    <name type="scientific">Nepenthes gracilis</name>
    <name type="common">Slender pitcher plant</name>
    <dbReference type="NCBI Taxonomy" id="150966"/>
    <lineage>
        <taxon>Eukaryota</taxon>
        <taxon>Viridiplantae</taxon>
        <taxon>Streptophyta</taxon>
        <taxon>Embryophyta</taxon>
        <taxon>Tracheophyta</taxon>
        <taxon>Spermatophyta</taxon>
        <taxon>Magnoliopsida</taxon>
        <taxon>eudicotyledons</taxon>
        <taxon>Gunneridae</taxon>
        <taxon>Pentapetalae</taxon>
        <taxon>Caryophyllales</taxon>
        <taxon>Nepenthaceae</taxon>
        <taxon>Nepenthes</taxon>
    </lineage>
</organism>
<accession>A0AAD3TM78</accession>
<feature type="compositionally biased region" description="Basic and acidic residues" evidence="1">
    <location>
        <begin position="163"/>
        <end position="190"/>
    </location>
</feature>
<dbReference type="Proteomes" id="UP001279734">
    <property type="component" value="Unassembled WGS sequence"/>
</dbReference>
<dbReference type="InterPro" id="IPR027417">
    <property type="entry name" value="P-loop_NTPase"/>
</dbReference>
<evidence type="ECO:0000256" key="1">
    <source>
        <dbReference type="SAM" id="MobiDB-lite"/>
    </source>
</evidence>
<protein>
    <recommendedName>
        <fullName evidence="2">Deoxynucleoside kinase domain-containing protein</fullName>
    </recommendedName>
</protein>
<feature type="region of interest" description="Disordered" evidence="1">
    <location>
        <begin position="563"/>
        <end position="583"/>
    </location>
</feature>
<feature type="region of interest" description="Disordered" evidence="1">
    <location>
        <begin position="159"/>
        <end position="210"/>
    </location>
</feature>
<dbReference type="PANTHER" id="PTHR10513">
    <property type="entry name" value="DEOXYNUCLEOSIDE KINASE"/>
    <property type="match status" value="1"/>
</dbReference>
<evidence type="ECO:0000313" key="3">
    <source>
        <dbReference type="EMBL" id="GMH31337.1"/>
    </source>
</evidence>
<keyword evidence="4" id="KW-1185">Reference proteome</keyword>
<reference evidence="3" key="1">
    <citation type="submission" date="2023-05" db="EMBL/GenBank/DDBJ databases">
        <title>Nepenthes gracilis genome sequencing.</title>
        <authorList>
            <person name="Fukushima K."/>
        </authorList>
    </citation>
    <scope>NUCLEOTIDE SEQUENCE</scope>
    <source>
        <strain evidence="3">SING2019-196</strain>
    </source>
</reference>
<evidence type="ECO:0000259" key="2">
    <source>
        <dbReference type="Pfam" id="PF01712"/>
    </source>
</evidence>
<evidence type="ECO:0000313" key="4">
    <source>
        <dbReference type="Proteomes" id="UP001279734"/>
    </source>
</evidence>
<sequence length="607" mass="68346">MQKIFRRSSIGPVVLCPRVNSSLFLFPQNLKTRRNLLSLPSQTTNSFNENISSISLGFKQDRSGKTLFHLKASEQELMPATTVTSFRLQLHAGCVAPDSLPSPTRTTICDRLAFGSCRICRCSTEDRANYYRPWVVLKAVRSASRSAWLHTAAGDGSVSAVERLSDPEGDNGKEDVLEEGKSIYSEEKPVKVSRRQRSSANGVSALPGNPDLLTVPGVGPRNLRKLVDNGIAGLAELKQLYKDKFLGESSQKMVEFLQSSVGIIHRNHAESITTFIKHRVDEELKEDGFSSAAKPENKRLTFCVEGNISVGKTTFLQRIANETLELRDLVEIVPEPIDKWQDVGPDHFNILDAFYAEPERYAYTFQNYVFVTRVMQERESSGGIKPLRLMERSVFTDRMVFVRAVHEAKWMNEMEISIYNSWFDPVVSSLPGLIPDGFIYLRASPDTCHKRMMLRKRAEEGGVSLDYLNDLHEKHESWLFPCQGGNHGVLSVSNISVFMDGCLHPEIRDRVFFLEGPRMHSSIQKVPALVLDCEPNIDFNKDIEAKRHYARQVAEFFEFVKRNKEDPPPKAGGDAGKNTQPKALLPQNHGLWVHKGKEFSKAALQSC</sequence>
<dbReference type="GO" id="GO:0019136">
    <property type="term" value="F:deoxynucleoside kinase activity"/>
    <property type="evidence" value="ECO:0007669"/>
    <property type="project" value="TreeGrafter"/>
</dbReference>
<gene>
    <name evidence="3" type="ORF">Nepgr_033180</name>
</gene>
<feature type="domain" description="Deoxynucleoside kinase" evidence="2">
    <location>
        <begin position="302"/>
        <end position="556"/>
    </location>
</feature>
<comment type="caution">
    <text evidence="3">The sequence shown here is derived from an EMBL/GenBank/DDBJ whole genome shotgun (WGS) entry which is preliminary data.</text>
</comment>
<dbReference type="PANTHER" id="PTHR10513:SF35">
    <property type="entry name" value="DEOXYADENOSINE KINASE"/>
    <property type="match status" value="1"/>
</dbReference>
<dbReference type="AlphaFoldDB" id="A0AAD3TM78"/>
<dbReference type="InterPro" id="IPR031314">
    <property type="entry name" value="DNK_dom"/>
</dbReference>
<dbReference type="InterPro" id="IPR050566">
    <property type="entry name" value="Deoxyribonucleoside_kinase"/>
</dbReference>
<dbReference type="Pfam" id="PF01712">
    <property type="entry name" value="dNK"/>
    <property type="match status" value="1"/>
</dbReference>
<proteinExistence type="predicted"/>
<dbReference type="GO" id="GO:0005737">
    <property type="term" value="C:cytoplasm"/>
    <property type="evidence" value="ECO:0007669"/>
    <property type="project" value="TreeGrafter"/>
</dbReference>
<name>A0AAD3TM78_NEPGR</name>
<dbReference type="SUPFAM" id="SSF52540">
    <property type="entry name" value="P-loop containing nucleoside triphosphate hydrolases"/>
    <property type="match status" value="1"/>
</dbReference>